<protein>
    <submittedName>
        <fullName evidence="1">Uncharacterized protein</fullName>
    </submittedName>
</protein>
<dbReference type="Proteomes" id="UP001057402">
    <property type="component" value="Chromosome 10"/>
</dbReference>
<name>A0ACB9M6N9_9MYRT</name>
<organism evidence="1 2">
    <name type="scientific">Melastoma candidum</name>
    <dbReference type="NCBI Taxonomy" id="119954"/>
    <lineage>
        <taxon>Eukaryota</taxon>
        <taxon>Viridiplantae</taxon>
        <taxon>Streptophyta</taxon>
        <taxon>Embryophyta</taxon>
        <taxon>Tracheophyta</taxon>
        <taxon>Spermatophyta</taxon>
        <taxon>Magnoliopsida</taxon>
        <taxon>eudicotyledons</taxon>
        <taxon>Gunneridae</taxon>
        <taxon>Pentapetalae</taxon>
        <taxon>rosids</taxon>
        <taxon>malvids</taxon>
        <taxon>Myrtales</taxon>
        <taxon>Melastomataceae</taxon>
        <taxon>Melastomatoideae</taxon>
        <taxon>Melastomateae</taxon>
        <taxon>Melastoma</taxon>
    </lineage>
</organism>
<evidence type="ECO:0000313" key="1">
    <source>
        <dbReference type="EMBL" id="KAI4318350.1"/>
    </source>
</evidence>
<keyword evidence="2" id="KW-1185">Reference proteome</keyword>
<comment type="caution">
    <text evidence="1">The sequence shown here is derived from an EMBL/GenBank/DDBJ whole genome shotgun (WGS) entry which is preliminary data.</text>
</comment>
<evidence type="ECO:0000313" key="2">
    <source>
        <dbReference type="Proteomes" id="UP001057402"/>
    </source>
</evidence>
<gene>
    <name evidence="1" type="ORF">MLD38_032069</name>
</gene>
<sequence length="369" mass="42102">MPDGRMKGNPALWSISSFRLFPAFALRAVGCSCRSLSVLSTCSTEFLVNDSTELLRRWGCSEDDLSKLLQKRPSLRKADPYNLHSKLRLLSNLGITGSDLVKVINCRPRFLSNRLHHNLESRINFFMSMFGSREMLRKAIIRNPSLLTYDFHGKIVPAIQSYEDLGLSKEQLMPLLLSRPTLIPRTSFEPEKLDIIRKTAVARDSKVYKHFVAIMGISRLGTIREKIANLEKFGLSEDEVLGLFGKSPVMLTFSVDKIQRNMTFILGTLKLPAKVILEQPFLLNGNLELSLRPRFLLGQMIQERGLHPQIKGPSLFRALRMTEPRFLKGFIHCHPDNISDELLEYYNNCKGVRRLAEASKKNKHKGFPF</sequence>
<accession>A0ACB9M6N9</accession>
<dbReference type="EMBL" id="CM042889">
    <property type="protein sequence ID" value="KAI4318350.1"/>
    <property type="molecule type" value="Genomic_DNA"/>
</dbReference>
<proteinExistence type="predicted"/>
<reference evidence="2" key="1">
    <citation type="journal article" date="2023" name="Front. Plant Sci.">
        <title>Chromosomal-level genome assembly of Melastoma candidum provides insights into trichome evolution.</title>
        <authorList>
            <person name="Zhong Y."/>
            <person name="Wu W."/>
            <person name="Sun C."/>
            <person name="Zou P."/>
            <person name="Liu Y."/>
            <person name="Dai S."/>
            <person name="Zhou R."/>
        </authorList>
    </citation>
    <scope>NUCLEOTIDE SEQUENCE [LARGE SCALE GENOMIC DNA]</scope>
</reference>